<feature type="signal peptide" evidence="1">
    <location>
        <begin position="1"/>
        <end position="22"/>
    </location>
</feature>
<keyword evidence="3" id="KW-1185">Reference proteome</keyword>
<organism evidence="2 3">
    <name type="scientific">Caenimonas terrae</name>
    <dbReference type="NCBI Taxonomy" id="696074"/>
    <lineage>
        <taxon>Bacteria</taxon>
        <taxon>Pseudomonadati</taxon>
        <taxon>Pseudomonadota</taxon>
        <taxon>Betaproteobacteria</taxon>
        <taxon>Burkholderiales</taxon>
        <taxon>Comamonadaceae</taxon>
        <taxon>Caenimonas</taxon>
    </lineage>
</organism>
<reference evidence="3" key="1">
    <citation type="journal article" date="2019" name="Int. J. Syst. Evol. Microbiol.">
        <title>The Global Catalogue of Microorganisms (GCM) 10K type strain sequencing project: providing services to taxonomists for standard genome sequencing and annotation.</title>
        <authorList>
            <consortium name="The Broad Institute Genomics Platform"/>
            <consortium name="The Broad Institute Genome Sequencing Center for Infectious Disease"/>
            <person name="Wu L."/>
            <person name="Ma J."/>
        </authorList>
    </citation>
    <scope>NUCLEOTIDE SEQUENCE [LARGE SCALE GENOMIC DNA]</scope>
    <source>
        <strain evidence="3">CCUG 57401</strain>
    </source>
</reference>
<gene>
    <name evidence="2" type="ORF">ACFPOE_01365</name>
</gene>
<sequence length="205" mass="20934">MIQRIACLAAPLLLLVPVSSHAYLVSITSGTKSIFLQVGTGTMTGGTFQSGGTPGNNATVNTVSVNVPAASVGTGPRGMTPDVIVVNSPWDNYAFCPYPAPVYVGGFYRASSGTGSATLAVTSPANLVSGANTLSFNTISWVSAGASDATPTIPSGTFAAGTTQTLLTIARNYWFESCLTFTYANAAVLPAGTYTQQVVYSLTAP</sequence>
<protein>
    <recommendedName>
        <fullName evidence="4">DUF4402 domain-containing protein</fullName>
    </recommendedName>
</protein>
<name>A0ABW0N693_9BURK</name>
<evidence type="ECO:0000313" key="3">
    <source>
        <dbReference type="Proteomes" id="UP001596037"/>
    </source>
</evidence>
<accession>A0ABW0N693</accession>
<comment type="caution">
    <text evidence="2">The sequence shown here is derived from an EMBL/GenBank/DDBJ whole genome shotgun (WGS) entry which is preliminary data.</text>
</comment>
<evidence type="ECO:0008006" key="4">
    <source>
        <dbReference type="Google" id="ProtNLM"/>
    </source>
</evidence>
<dbReference type="Proteomes" id="UP001596037">
    <property type="component" value="Unassembled WGS sequence"/>
</dbReference>
<dbReference type="EMBL" id="JBHSMF010000002">
    <property type="protein sequence ID" value="MFC5496169.1"/>
    <property type="molecule type" value="Genomic_DNA"/>
</dbReference>
<feature type="chain" id="PRO_5045063174" description="DUF4402 domain-containing protein" evidence="1">
    <location>
        <begin position="23"/>
        <end position="205"/>
    </location>
</feature>
<evidence type="ECO:0000256" key="1">
    <source>
        <dbReference type="SAM" id="SignalP"/>
    </source>
</evidence>
<evidence type="ECO:0000313" key="2">
    <source>
        <dbReference type="EMBL" id="MFC5496169.1"/>
    </source>
</evidence>
<keyword evidence="1" id="KW-0732">Signal</keyword>
<proteinExistence type="predicted"/>
<dbReference type="RefSeq" id="WP_376848200.1">
    <property type="nucleotide sequence ID" value="NZ_JBHSMF010000002.1"/>
</dbReference>